<accession>A0A0F9HT58</accession>
<dbReference type="SMART" id="SM00418">
    <property type="entry name" value="HTH_ARSR"/>
    <property type="match status" value="1"/>
</dbReference>
<dbReference type="GO" id="GO:0003700">
    <property type="term" value="F:DNA-binding transcription factor activity"/>
    <property type="evidence" value="ECO:0007669"/>
    <property type="project" value="InterPro"/>
</dbReference>
<dbReference type="Pfam" id="PF01022">
    <property type="entry name" value="HTH_5"/>
    <property type="match status" value="1"/>
</dbReference>
<dbReference type="CDD" id="cd00090">
    <property type="entry name" value="HTH_ARSR"/>
    <property type="match status" value="1"/>
</dbReference>
<reference evidence="4" key="1">
    <citation type="journal article" date="2015" name="Nature">
        <title>Complex archaea that bridge the gap between prokaryotes and eukaryotes.</title>
        <authorList>
            <person name="Spang A."/>
            <person name="Saw J.H."/>
            <person name="Jorgensen S.L."/>
            <person name="Zaremba-Niedzwiedzka K."/>
            <person name="Martijn J."/>
            <person name="Lind A.E."/>
            <person name="van Eijk R."/>
            <person name="Schleper C."/>
            <person name="Guy L."/>
            <person name="Ettema T.J."/>
        </authorList>
    </citation>
    <scope>NUCLEOTIDE SEQUENCE</scope>
</reference>
<organism evidence="4">
    <name type="scientific">marine sediment metagenome</name>
    <dbReference type="NCBI Taxonomy" id="412755"/>
    <lineage>
        <taxon>unclassified sequences</taxon>
        <taxon>metagenomes</taxon>
        <taxon>ecological metagenomes</taxon>
    </lineage>
</organism>
<dbReference type="InterPro" id="IPR036388">
    <property type="entry name" value="WH-like_DNA-bd_sf"/>
</dbReference>
<dbReference type="Gene3D" id="1.10.10.10">
    <property type="entry name" value="Winged helix-like DNA-binding domain superfamily/Winged helix DNA-binding domain"/>
    <property type="match status" value="1"/>
</dbReference>
<dbReference type="PANTHER" id="PTHR43031:SF18">
    <property type="entry name" value="RHODANESE-RELATED SULFURTRANSFERASES"/>
    <property type="match status" value="1"/>
</dbReference>
<dbReference type="InterPro" id="IPR001845">
    <property type="entry name" value="HTH_ArsR_DNA-bd_dom"/>
</dbReference>
<dbReference type="PANTHER" id="PTHR43031">
    <property type="entry name" value="FAD-DEPENDENT OXIDOREDUCTASE"/>
    <property type="match status" value="1"/>
</dbReference>
<comment type="caution">
    <text evidence="4">The sequence shown here is derived from an EMBL/GenBank/DDBJ whole genome shotgun (WGS) entry which is preliminary data.</text>
</comment>
<evidence type="ECO:0000313" key="4">
    <source>
        <dbReference type="EMBL" id="KKM06317.1"/>
    </source>
</evidence>
<dbReference type="InterPro" id="IPR011991">
    <property type="entry name" value="ArsR-like_HTH"/>
</dbReference>
<dbReference type="InterPro" id="IPR036873">
    <property type="entry name" value="Rhodanese-like_dom_sf"/>
</dbReference>
<feature type="domain" description="HTH arsR-type" evidence="3">
    <location>
        <begin position="40"/>
        <end position="141"/>
    </location>
</feature>
<protein>
    <recommendedName>
        <fullName evidence="5">HTH arsR-type domain-containing protein</fullName>
    </recommendedName>
</protein>
<feature type="transmembrane region" description="Helical" evidence="1">
    <location>
        <begin position="12"/>
        <end position="36"/>
    </location>
</feature>
<evidence type="ECO:0000256" key="1">
    <source>
        <dbReference type="SAM" id="Phobius"/>
    </source>
</evidence>
<dbReference type="PROSITE" id="PS50206">
    <property type="entry name" value="RHODANESE_3"/>
    <property type="match status" value="1"/>
</dbReference>
<evidence type="ECO:0008006" key="5">
    <source>
        <dbReference type="Google" id="ProtNLM"/>
    </source>
</evidence>
<dbReference type="CDD" id="cd00158">
    <property type="entry name" value="RHOD"/>
    <property type="match status" value="1"/>
</dbReference>
<evidence type="ECO:0000259" key="2">
    <source>
        <dbReference type="PROSITE" id="PS50206"/>
    </source>
</evidence>
<proteinExistence type="predicted"/>
<gene>
    <name evidence="4" type="ORF">LCGC14_1745260</name>
</gene>
<dbReference type="InterPro" id="IPR036390">
    <property type="entry name" value="WH_DNA-bd_sf"/>
</dbReference>
<keyword evidence="1" id="KW-0472">Membrane</keyword>
<dbReference type="InterPro" id="IPR050229">
    <property type="entry name" value="GlpE_sulfurtransferase"/>
</dbReference>
<dbReference type="AlphaFoldDB" id="A0A0F9HT58"/>
<dbReference type="Gene3D" id="3.40.250.10">
    <property type="entry name" value="Rhodanese-like domain"/>
    <property type="match status" value="1"/>
</dbReference>
<dbReference type="SUPFAM" id="SSF52821">
    <property type="entry name" value="Rhodanese/Cell cycle control phosphatase"/>
    <property type="match status" value="1"/>
</dbReference>
<sequence length="254" mass="29334">MKTIKDKLKPLRYCAWILLCIFCLPLVILLLIAGFIGGEFKDMVFKLFAMIAQSFSSPRRLEIIDVLIQGERDVETLSREVNMSIANTSKHLQVLKNARLLESRKEGVRVLYRVADDSVFACWKNLQNLAEQRLYEMKEIVRMYYQDRDKMEPVSRDNLLGRLKLGDVLVLDVRPFEEYRSGHISKALSIPLPELKQRIDEIPKNMEIVAYCRGPYCVLAAEAITFLRKAGIKARRMKDGFPEWKNAGLPVEHS</sequence>
<dbReference type="SUPFAM" id="SSF46785">
    <property type="entry name" value="Winged helix' DNA-binding domain"/>
    <property type="match status" value="1"/>
</dbReference>
<keyword evidence="1" id="KW-0812">Transmembrane</keyword>
<feature type="domain" description="Rhodanese" evidence="2">
    <location>
        <begin position="164"/>
        <end position="253"/>
    </location>
</feature>
<dbReference type="InterPro" id="IPR001763">
    <property type="entry name" value="Rhodanese-like_dom"/>
</dbReference>
<evidence type="ECO:0000259" key="3">
    <source>
        <dbReference type="PROSITE" id="PS50987"/>
    </source>
</evidence>
<name>A0A0F9HT58_9ZZZZ</name>
<keyword evidence="1" id="KW-1133">Transmembrane helix</keyword>
<dbReference type="EMBL" id="LAZR01016024">
    <property type="protein sequence ID" value="KKM06317.1"/>
    <property type="molecule type" value="Genomic_DNA"/>
</dbReference>
<dbReference type="SMART" id="SM00450">
    <property type="entry name" value="RHOD"/>
    <property type="match status" value="1"/>
</dbReference>
<dbReference type="PROSITE" id="PS50987">
    <property type="entry name" value="HTH_ARSR_2"/>
    <property type="match status" value="1"/>
</dbReference>
<dbReference type="NCBIfam" id="NF033788">
    <property type="entry name" value="HTH_metalloreg"/>
    <property type="match status" value="1"/>
</dbReference>
<dbReference type="Pfam" id="PF00581">
    <property type="entry name" value="Rhodanese"/>
    <property type="match status" value="1"/>
</dbReference>
<dbReference type="PRINTS" id="PR00778">
    <property type="entry name" value="HTHARSR"/>
</dbReference>